<reference evidence="1 2" key="1">
    <citation type="submission" date="2017-06" db="EMBL/GenBank/DDBJ databases">
        <title>Investigating the central metabolism of Clostridium thermosuccinogenes.</title>
        <authorList>
            <person name="Koendjbiharie J.G."/>
            <person name="van Kranenburg R."/>
        </authorList>
    </citation>
    <scope>NUCLEOTIDE SEQUENCE [LARGE SCALE GENOMIC DNA]</scope>
    <source>
        <strain evidence="1 2">DSM 5806</strain>
    </source>
</reference>
<dbReference type="RefSeq" id="WP_103082276.1">
    <property type="nucleotide sequence ID" value="NZ_CP021850.1"/>
</dbReference>
<evidence type="ECO:0000313" key="2">
    <source>
        <dbReference type="Proteomes" id="UP000236151"/>
    </source>
</evidence>
<dbReference type="GO" id="GO:0016787">
    <property type="term" value="F:hydrolase activity"/>
    <property type="evidence" value="ECO:0007669"/>
    <property type="project" value="UniProtKB-KW"/>
</dbReference>
<dbReference type="PANTHER" id="PTHR42967:SF1">
    <property type="entry name" value="MBL FOLD METALLO-HYDROLASE"/>
    <property type="match status" value="1"/>
</dbReference>
<protein>
    <submittedName>
        <fullName evidence="1">MBL fold metallo-hydrolase</fullName>
    </submittedName>
</protein>
<evidence type="ECO:0000313" key="1">
    <source>
        <dbReference type="EMBL" id="PNT97207.1"/>
    </source>
</evidence>
<dbReference type="OrthoDB" id="9789133at2"/>
<name>A0A2K2FAS9_9CLOT</name>
<dbReference type="Pfam" id="PF13483">
    <property type="entry name" value="Lactamase_B_3"/>
    <property type="match status" value="1"/>
</dbReference>
<dbReference type="EMBL" id="NIOJ01000039">
    <property type="protein sequence ID" value="PNT97207.1"/>
    <property type="molecule type" value="Genomic_DNA"/>
</dbReference>
<dbReference type="KEGG" id="cthd:CDO33_15790"/>
<sequence length="212" mass="23166">MKIKWLGHSCFLITSQSGVRILTDPFDESVGYPLPEVEADIVTVSHGHFDHNYTQAVKGNFSLVDKVGEHFINGVNIKGVFTYHDKNQGKDRGSNIVFNITVDGINICHCGDLGHILTQQHADEIGRVDVLMLPVGGVFTVDAEEAYEVVKVLKPAVTIPMHFKTDALTFSVDGVNKFLALAGGGEMAAKQEIEVTAENLKTLSNVIVLNYK</sequence>
<proteinExistence type="predicted"/>
<comment type="caution">
    <text evidence="1">The sequence shown here is derived from an EMBL/GenBank/DDBJ whole genome shotgun (WGS) entry which is preliminary data.</text>
</comment>
<dbReference type="PANTHER" id="PTHR42967">
    <property type="entry name" value="METAL DEPENDENT HYDROLASE"/>
    <property type="match status" value="1"/>
</dbReference>
<dbReference type="Gene3D" id="3.60.15.10">
    <property type="entry name" value="Ribonuclease Z/Hydroxyacylglutathione hydrolase-like"/>
    <property type="match status" value="1"/>
</dbReference>
<dbReference type="Proteomes" id="UP000236151">
    <property type="component" value="Unassembled WGS sequence"/>
</dbReference>
<keyword evidence="2" id="KW-1185">Reference proteome</keyword>
<gene>
    <name evidence="1" type="ORF">CDQ84_13570</name>
</gene>
<keyword evidence="1" id="KW-0378">Hydrolase</keyword>
<organism evidence="1 2">
    <name type="scientific">Clostridium thermosuccinogenes</name>
    <dbReference type="NCBI Taxonomy" id="84032"/>
    <lineage>
        <taxon>Bacteria</taxon>
        <taxon>Bacillati</taxon>
        <taxon>Bacillota</taxon>
        <taxon>Clostridia</taxon>
        <taxon>Eubacteriales</taxon>
        <taxon>Clostridiaceae</taxon>
        <taxon>Clostridium</taxon>
    </lineage>
</organism>
<accession>A0A2K2FAS9</accession>
<dbReference type="SUPFAM" id="SSF56281">
    <property type="entry name" value="Metallo-hydrolase/oxidoreductase"/>
    <property type="match status" value="1"/>
</dbReference>
<dbReference type="InterPro" id="IPR036866">
    <property type="entry name" value="RibonucZ/Hydroxyglut_hydro"/>
</dbReference>
<dbReference type="AlphaFoldDB" id="A0A2K2FAS9"/>